<dbReference type="AlphaFoldDB" id="A0A9Q3ENA1"/>
<dbReference type="Proteomes" id="UP000765509">
    <property type="component" value="Unassembled WGS sequence"/>
</dbReference>
<evidence type="ECO:0000313" key="1">
    <source>
        <dbReference type="EMBL" id="MBW0520562.1"/>
    </source>
</evidence>
<comment type="caution">
    <text evidence="1">The sequence shown here is derived from an EMBL/GenBank/DDBJ whole genome shotgun (WGS) entry which is preliminary data.</text>
</comment>
<organism evidence="1 2">
    <name type="scientific">Austropuccinia psidii MF-1</name>
    <dbReference type="NCBI Taxonomy" id="1389203"/>
    <lineage>
        <taxon>Eukaryota</taxon>
        <taxon>Fungi</taxon>
        <taxon>Dikarya</taxon>
        <taxon>Basidiomycota</taxon>
        <taxon>Pucciniomycotina</taxon>
        <taxon>Pucciniomycetes</taxon>
        <taxon>Pucciniales</taxon>
        <taxon>Sphaerophragmiaceae</taxon>
        <taxon>Austropuccinia</taxon>
    </lineage>
</organism>
<proteinExistence type="predicted"/>
<name>A0A9Q3ENA1_9BASI</name>
<sequence length="233" mass="27356">MSSKLTELTESSPSALPLSVLCWSLDTDVSWLEEKEIWTNYINQQEIEENPDWFFKIKPEPCPDISTIILPYIEFEDIFEKEKTLSELVIPHPWKELPGFNLTKYEFLDLLTWDGVDGNLGNPYWNENLKKSLFWRTWECQDWLNLQDLQIKNGTISKITGEYTVKNSTWDYHWEGTLIPEVLTLKGGATKVDSEDWKVFCQDYLFEALKTEKERGGNLIKHELVNKILDQIN</sequence>
<reference evidence="1" key="1">
    <citation type="submission" date="2021-03" db="EMBL/GenBank/DDBJ databases">
        <title>Draft genome sequence of rust myrtle Austropuccinia psidii MF-1, a brazilian biotype.</title>
        <authorList>
            <person name="Quecine M.C."/>
            <person name="Pachon D.M.R."/>
            <person name="Bonatelli M.L."/>
            <person name="Correr F.H."/>
            <person name="Franceschini L.M."/>
            <person name="Leite T.F."/>
            <person name="Margarido G.R.A."/>
            <person name="Almeida C.A."/>
            <person name="Ferrarezi J.A."/>
            <person name="Labate C.A."/>
        </authorList>
    </citation>
    <scope>NUCLEOTIDE SEQUENCE</scope>
    <source>
        <strain evidence="1">MF-1</strain>
    </source>
</reference>
<dbReference type="EMBL" id="AVOT02028175">
    <property type="protein sequence ID" value="MBW0520562.1"/>
    <property type="molecule type" value="Genomic_DNA"/>
</dbReference>
<accession>A0A9Q3ENA1</accession>
<gene>
    <name evidence="1" type="ORF">O181_060277</name>
</gene>
<evidence type="ECO:0000313" key="2">
    <source>
        <dbReference type="Proteomes" id="UP000765509"/>
    </source>
</evidence>
<keyword evidence="2" id="KW-1185">Reference proteome</keyword>
<protein>
    <submittedName>
        <fullName evidence="1">Uncharacterized protein</fullName>
    </submittedName>
</protein>